<feature type="transmembrane region" description="Helical" evidence="7">
    <location>
        <begin position="45"/>
        <end position="78"/>
    </location>
</feature>
<keyword evidence="3 6" id="KW-0812">Transmembrane</keyword>
<feature type="transmembrane region" description="Helical" evidence="7">
    <location>
        <begin position="132"/>
        <end position="150"/>
    </location>
</feature>
<evidence type="ECO:0000256" key="5">
    <source>
        <dbReference type="ARBA" id="ARBA00023136"/>
    </source>
</evidence>
<dbReference type="InterPro" id="IPR037294">
    <property type="entry name" value="ABC_BtuC-like"/>
</dbReference>
<sequence length="269" mass="29573">MFNFLTQDFMIRALLLALSLSAAASLLSPFLVLNKQAMIADGLSHVAFTGIIFGLLFSNQAFYIAIPFTVLASIFITYLGNIKMIDHDSAIGVISTFTLAVGLIVVSLTDGFNRDIESLLTGAILSSSSVDVWISFAILIITGAFITFFYRSLLSLTYDESYAKFSKVKSTFLKYCLSALTGLFIVVGIRTVGMLLISTFIIFPALIASQISRSFKQTILISLLVSVVSVFLSIWISYELDTPTGSTIVVFYTLVLALAIIYRRFFKKN</sequence>
<dbReference type="AlphaFoldDB" id="U4KRH7"/>
<dbReference type="GO" id="GO:0055085">
    <property type="term" value="P:transmembrane transport"/>
    <property type="evidence" value="ECO:0007669"/>
    <property type="project" value="InterPro"/>
</dbReference>
<proteinExistence type="inferred from homology"/>
<dbReference type="OrthoDB" id="9798540at2"/>
<dbReference type="PANTHER" id="PTHR30477:SF0">
    <property type="entry name" value="METAL TRANSPORT SYSTEM MEMBRANE PROTEIN TM_0125-RELATED"/>
    <property type="match status" value="1"/>
</dbReference>
<dbReference type="RefSeq" id="WP_026658007.1">
    <property type="nucleotide sequence ID" value="NC_022538.1"/>
</dbReference>
<dbReference type="Pfam" id="PF00950">
    <property type="entry name" value="ABC-3"/>
    <property type="match status" value="1"/>
</dbReference>
<reference evidence="8 9" key="1">
    <citation type="journal article" date="2013" name="J. Mol. Microbiol. Biotechnol.">
        <title>Analysis of the Complete Genomes of Acholeplasma brassicae , A. palmae and A. laidlawii and Their Comparison to the Obligate Parasites from ' Candidatus Phytoplasma'.</title>
        <authorList>
            <person name="Kube M."/>
            <person name="Siewert C."/>
            <person name="Migdoll A.M."/>
            <person name="Duduk B."/>
            <person name="Holz S."/>
            <person name="Rabus R."/>
            <person name="Seemuller E."/>
            <person name="Mitrovic J."/>
            <person name="Muller I."/>
            <person name="Buttner C."/>
            <person name="Reinhardt R."/>
        </authorList>
    </citation>
    <scope>NUCLEOTIDE SEQUENCE [LARGE SCALE GENOMIC DNA]</scope>
    <source>
        <strain evidence="8 9">J233</strain>
    </source>
</reference>
<evidence type="ECO:0000256" key="7">
    <source>
        <dbReference type="SAM" id="Phobius"/>
    </source>
</evidence>
<feature type="transmembrane region" description="Helical" evidence="7">
    <location>
        <begin position="90"/>
        <end position="112"/>
    </location>
</feature>
<evidence type="ECO:0000256" key="3">
    <source>
        <dbReference type="ARBA" id="ARBA00022692"/>
    </source>
</evidence>
<evidence type="ECO:0000256" key="1">
    <source>
        <dbReference type="ARBA" id="ARBA00004141"/>
    </source>
</evidence>
<evidence type="ECO:0000256" key="4">
    <source>
        <dbReference type="ARBA" id="ARBA00022989"/>
    </source>
</evidence>
<keyword evidence="4 7" id="KW-1133">Transmembrane helix</keyword>
<name>U4KRH7_ALTPJ</name>
<dbReference type="GO" id="GO:0010043">
    <property type="term" value="P:response to zinc ion"/>
    <property type="evidence" value="ECO:0007669"/>
    <property type="project" value="TreeGrafter"/>
</dbReference>
<gene>
    <name evidence="8" type="ORF">BN85405990</name>
</gene>
<dbReference type="HOGENOM" id="CLU_028808_3_1_14"/>
<feature type="transmembrane region" description="Helical" evidence="7">
    <location>
        <begin position="244"/>
        <end position="262"/>
    </location>
</feature>
<dbReference type="InterPro" id="IPR001626">
    <property type="entry name" value="ABC_TroCD"/>
</dbReference>
<dbReference type="Proteomes" id="UP000032740">
    <property type="component" value="Chromosome"/>
</dbReference>
<comment type="similarity">
    <text evidence="2 6">Belongs to the ABC-3 integral membrane protein family.</text>
</comment>
<dbReference type="STRING" id="1318466.BN85405990"/>
<protein>
    <submittedName>
        <fullName evidence="8">Metal ion ABC transport systems, permease components</fullName>
    </submittedName>
</protein>
<accession>U4KRH7</accession>
<evidence type="ECO:0000256" key="6">
    <source>
        <dbReference type="RuleBase" id="RU003943"/>
    </source>
</evidence>
<dbReference type="SUPFAM" id="SSF81345">
    <property type="entry name" value="ABC transporter involved in vitamin B12 uptake, BtuC"/>
    <property type="match status" value="1"/>
</dbReference>
<keyword evidence="5 7" id="KW-0472">Membrane</keyword>
<evidence type="ECO:0000313" key="9">
    <source>
        <dbReference type="Proteomes" id="UP000032740"/>
    </source>
</evidence>
<comment type="subcellular location">
    <subcellularLocation>
        <location evidence="6">Cell membrane</location>
        <topology evidence="6">Multi-pass membrane protein</topology>
    </subcellularLocation>
    <subcellularLocation>
        <location evidence="1">Membrane</location>
        <topology evidence="1">Multi-pass membrane protein</topology>
    </subcellularLocation>
</comment>
<dbReference type="KEGG" id="apal:BN85405990"/>
<feature type="transmembrane region" description="Helical" evidence="7">
    <location>
        <begin position="195"/>
        <end position="212"/>
    </location>
</feature>
<dbReference type="GO" id="GO:0043190">
    <property type="term" value="C:ATP-binding cassette (ABC) transporter complex"/>
    <property type="evidence" value="ECO:0007669"/>
    <property type="project" value="InterPro"/>
</dbReference>
<dbReference type="EMBL" id="FO681347">
    <property type="protein sequence ID" value="CCV64176.1"/>
    <property type="molecule type" value="Genomic_DNA"/>
</dbReference>
<feature type="transmembrane region" description="Helical" evidence="7">
    <location>
        <begin position="219"/>
        <end position="238"/>
    </location>
</feature>
<keyword evidence="9" id="KW-1185">Reference proteome</keyword>
<keyword evidence="6" id="KW-0813">Transport</keyword>
<dbReference type="PANTHER" id="PTHR30477">
    <property type="entry name" value="ABC-TRANSPORTER METAL-BINDING PROTEIN"/>
    <property type="match status" value="1"/>
</dbReference>
<evidence type="ECO:0000256" key="2">
    <source>
        <dbReference type="ARBA" id="ARBA00008034"/>
    </source>
</evidence>
<evidence type="ECO:0000313" key="8">
    <source>
        <dbReference type="EMBL" id="CCV64176.1"/>
    </source>
</evidence>
<organism evidence="8 9">
    <name type="scientific">Alteracholeplasma palmae (strain ATCC 49389 / J233)</name>
    <name type="common">Acholeplasma palmae</name>
    <dbReference type="NCBI Taxonomy" id="1318466"/>
    <lineage>
        <taxon>Bacteria</taxon>
        <taxon>Bacillati</taxon>
        <taxon>Mycoplasmatota</taxon>
        <taxon>Mollicutes</taxon>
        <taxon>Acholeplasmatales</taxon>
        <taxon>Acholeplasmataceae</taxon>
        <taxon>Acholeplasma</taxon>
    </lineage>
</organism>
<dbReference type="Gene3D" id="1.10.3470.10">
    <property type="entry name" value="ABC transporter involved in vitamin B12 uptake, BtuC"/>
    <property type="match status" value="1"/>
</dbReference>